<dbReference type="SMART" id="SM00862">
    <property type="entry name" value="Trans_reg_C"/>
    <property type="match status" value="1"/>
</dbReference>
<evidence type="ECO:0000259" key="9">
    <source>
        <dbReference type="PROSITE" id="PS51755"/>
    </source>
</evidence>
<dbReference type="SUPFAM" id="SSF48452">
    <property type="entry name" value="TPR-like"/>
    <property type="match status" value="1"/>
</dbReference>
<dbReference type="SMART" id="SM01043">
    <property type="entry name" value="BTAD"/>
    <property type="match status" value="1"/>
</dbReference>
<dbReference type="InterPro" id="IPR051677">
    <property type="entry name" value="AfsR-DnrI-RedD_regulator"/>
</dbReference>
<dbReference type="InterPro" id="IPR001789">
    <property type="entry name" value="Sig_transdc_resp-reg_receiver"/>
</dbReference>
<keyword evidence="11" id="KW-1185">Reference proteome</keyword>
<dbReference type="PROSITE" id="PS51755">
    <property type="entry name" value="OMPR_PHOB"/>
    <property type="match status" value="1"/>
</dbReference>
<dbReference type="InterPro" id="IPR016032">
    <property type="entry name" value="Sig_transdc_resp-reg_C-effctor"/>
</dbReference>
<protein>
    <submittedName>
        <fullName evidence="10">Response regulator</fullName>
    </submittedName>
</protein>
<dbReference type="Gene3D" id="3.40.50.2300">
    <property type="match status" value="1"/>
</dbReference>
<dbReference type="Gene3D" id="1.25.40.10">
    <property type="entry name" value="Tetratricopeptide repeat domain"/>
    <property type="match status" value="1"/>
</dbReference>
<dbReference type="GO" id="GO:0003677">
    <property type="term" value="F:DNA binding"/>
    <property type="evidence" value="ECO:0007669"/>
    <property type="project" value="UniProtKB-UniRule"/>
</dbReference>
<dbReference type="AlphaFoldDB" id="A0AA96LD98"/>
<accession>A0AA96LD98</accession>
<keyword evidence="3" id="KW-0805">Transcription regulation</keyword>
<dbReference type="RefSeq" id="WP_315603829.1">
    <property type="nucleotide sequence ID" value="NZ_CP130318.1"/>
</dbReference>
<proteinExistence type="inferred from homology"/>
<dbReference type="Proteomes" id="UP001305702">
    <property type="component" value="Chromosome"/>
</dbReference>
<evidence type="ECO:0000256" key="1">
    <source>
        <dbReference type="ARBA" id="ARBA00005820"/>
    </source>
</evidence>
<sequence length="366" mass="41918">MIRTVLIDDEAMALQLMDILLKELGGVSVLGRFQHVKEGLDFMARHKADLVFLDIEMPGENGLTAAERIQALYPEAKIVFVTAYQEYAVKAFEVEALDYLLKPVSKERLAKALDRYRSQVLQPGSSGTERTADPQNEGLYLRTLGALELCADGRPVAWRTKKTKELFAYLWHAEGTPVSRDRILDELWPDLTVDRAQALLHTTMYHLRSGLRAAGHPEGITFREERYRMAEGIVKSDIEALEAGWREEHVPVLPEMLSLYRGDYFEAESYEWAEPKRVSLRSRFLQWLEGRLDHTEGQEREAVLRKMIGLEPYSETLVCRLASYLVERGNKPEARQQYRELENRLKKELGVKLSPETLAVKSKLGL</sequence>
<dbReference type="GO" id="GO:0000160">
    <property type="term" value="P:phosphorelay signal transduction system"/>
    <property type="evidence" value="ECO:0007669"/>
    <property type="project" value="UniProtKB-KW"/>
</dbReference>
<feature type="DNA-binding region" description="OmpR/PhoB-type" evidence="7">
    <location>
        <begin position="126"/>
        <end position="231"/>
    </location>
</feature>
<keyword evidence="2" id="KW-0902">Two-component regulatory system</keyword>
<dbReference type="PANTHER" id="PTHR35807:SF2">
    <property type="entry name" value="TRANSCRIPTIONAL ACTIVATOR DOMAIN"/>
    <property type="match status" value="1"/>
</dbReference>
<keyword evidence="5" id="KW-0804">Transcription</keyword>
<dbReference type="EMBL" id="CP130318">
    <property type="protein sequence ID" value="WNQ10055.1"/>
    <property type="molecule type" value="Genomic_DNA"/>
</dbReference>
<dbReference type="InterPro" id="IPR011006">
    <property type="entry name" value="CheY-like_superfamily"/>
</dbReference>
<evidence type="ECO:0000313" key="11">
    <source>
        <dbReference type="Proteomes" id="UP001305702"/>
    </source>
</evidence>
<dbReference type="InterPro" id="IPR011990">
    <property type="entry name" value="TPR-like_helical_dom_sf"/>
</dbReference>
<dbReference type="SUPFAM" id="SSF52172">
    <property type="entry name" value="CheY-like"/>
    <property type="match status" value="1"/>
</dbReference>
<dbReference type="KEGG" id="paun:MJA45_20865"/>
<dbReference type="Pfam" id="PF00072">
    <property type="entry name" value="Response_reg"/>
    <property type="match status" value="1"/>
</dbReference>
<dbReference type="SMART" id="SM00448">
    <property type="entry name" value="REC"/>
    <property type="match status" value="1"/>
</dbReference>
<dbReference type="Gene3D" id="1.10.10.10">
    <property type="entry name" value="Winged helix-like DNA-binding domain superfamily/Winged helix DNA-binding domain"/>
    <property type="match status" value="1"/>
</dbReference>
<evidence type="ECO:0000256" key="6">
    <source>
        <dbReference type="PROSITE-ProRule" id="PRU00169"/>
    </source>
</evidence>
<dbReference type="InterPro" id="IPR036388">
    <property type="entry name" value="WH-like_DNA-bd_sf"/>
</dbReference>
<keyword evidence="4 7" id="KW-0238">DNA-binding</keyword>
<name>A0AA96LD98_9BACL</name>
<feature type="domain" description="Response regulatory" evidence="8">
    <location>
        <begin position="3"/>
        <end position="117"/>
    </location>
</feature>
<gene>
    <name evidence="10" type="ORF">MJA45_20865</name>
</gene>
<organism evidence="10 11">
    <name type="scientific">Paenibacillus aurantius</name>
    <dbReference type="NCBI Taxonomy" id="2918900"/>
    <lineage>
        <taxon>Bacteria</taxon>
        <taxon>Bacillati</taxon>
        <taxon>Bacillota</taxon>
        <taxon>Bacilli</taxon>
        <taxon>Bacillales</taxon>
        <taxon>Paenibacillaceae</taxon>
        <taxon>Paenibacillus</taxon>
    </lineage>
</organism>
<evidence type="ECO:0000256" key="4">
    <source>
        <dbReference type="ARBA" id="ARBA00023125"/>
    </source>
</evidence>
<feature type="domain" description="OmpR/PhoB-type" evidence="9">
    <location>
        <begin position="126"/>
        <end position="231"/>
    </location>
</feature>
<dbReference type="SUPFAM" id="SSF46894">
    <property type="entry name" value="C-terminal effector domain of the bipartite response regulators"/>
    <property type="match status" value="1"/>
</dbReference>
<evidence type="ECO:0000256" key="5">
    <source>
        <dbReference type="ARBA" id="ARBA00023163"/>
    </source>
</evidence>
<evidence type="ECO:0000256" key="3">
    <source>
        <dbReference type="ARBA" id="ARBA00023015"/>
    </source>
</evidence>
<evidence type="ECO:0000256" key="2">
    <source>
        <dbReference type="ARBA" id="ARBA00023012"/>
    </source>
</evidence>
<dbReference type="Pfam" id="PF03704">
    <property type="entry name" value="BTAD"/>
    <property type="match status" value="1"/>
</dbReference>
<dbReference type="Pfam" id="PF00486">
    <property type="entry name" value="Trans_reg_C"/>
    <property type="match status" value="1"/>
</dbReference>
<evidence type="ECO:0000259" key="8">
    <source>
        <dbReference type="PROSITE" id="PS50110"/>
    </source>
</evidence>
<dbReference type="InterPro" id="IPR005158">
    <property type="entry name" value="BTAD"/>
</dbReference>
<evidence type="ECO:0000256" key="7">
    <source>
        <dbReference type="PROSITE-ProRule" id="PRU01091"/>
    </source>
</evidence>
<feature type="modified residue" description="4-aspartylphosphate" evidence="6">
    <location>
        <position position="54"/>
    </location>
</feature>
<dbReference type="GO" id="GO:0006355">
    <property type="term" value="P:regulation of DNA-templated transcription"/>
    <property type="evidence" value="ECO:0007669"/>
    <property type="project" value="InterPro"/>
</dbReference>
<dbReference type="PANTHER" id="PTHR35807">
    <property type="entry name" value="TRANSCRIPTIONAL REGULATOR REDD-RELATED"/>
    <property type="match status" value="1"/>
</dbReference>
<evidence type="ECO:0000313" key="10">
    <source>
        <dbReference type="EMBL" id="WNQ10055.1"/>
    </source>
</evidence>
<dbReference type="PROSITE" id="PS50110">
    <property type="entry name" value="RESPONSE_REGULATORY"/>
    <property type="match status" value="1"/>
</dbReference>
<keyword evidence="6" id="KW-0597">Phosphoprotein</keyword>
<dbReference type="InterPro" id="IPR001867">
    <property type="entry name" value="OmpR/PhoB-type_DNA-bd"/>
</dbReference>
<reference evidence="10 11" key="1">
    <citation type="submission" date="2022-02" db="EMBL/GenBank/DDBJ databases">
        <title>Paenibacillus sp. MBLB1776 Whole Genome Shotgun Sequencing.</title>
        <authorList>
            <person name="Hwang C.Y."/>
            <person name="Cho E.-S."/>
            <person name="Seo M.-J."/>
        </authorList>
    </citation>
    <scope>NUCLEOTIDE SEQUENCE [LARGE SCALE GENOMIC DNA]</scope>
    <source>
        <strain evidence="10 11">MBLB1776</strain>
    </source>
</reference>
<comment type="similarity">
    <text evidence="1">Belongs to the AfsR/DnrI/RedD regulatory family.</text>
</comment>